<feature type="compositionally biased region" description="Low complexity" evidence="16">
    <location>
        <begin position="349"/>
        <end position="359"/>
    </location>
</feature>
<accession>A0AAD9YW93</accession>
<evidence type="ECO:0000256" key="6">
    <source>
        <dbReference type="ARBA" id="ARBA00022454"/>
    </source>
</evidence>
<dbReference type="AlphaFoldDB" id="A0AAD9YW93"/>
<keyword evidence="15" id="KW-0539">Nucleus</keyword>
<dbReference type="GO" id="GO:0006281">
    <property type="term" value="P:DNA repair"/>
    <property type="evidence" value="ECO:0007669"/>
    <property type="project" value="UniProtKB-KW"/>
</dbReference>
<feature type="compositionally biased region" description="Polar residues" evidence="16">
    <location>
        <begin position="779"/>
        <end position="804"/>
    </location>
</feature>
<feature type="compositionally biased region" description="Acidic residues" evidence="16">
    <location>
        <begin position="438"/>
        <end position="448"/>
    </location>
</feature>
<feature type="compositionally biased region" description="Polar residues" evidence="16">
    <location>
        <begin position="818"/>
        <end position="839"/>
    </location>
</feature>
<comment type="caution">
    <text evidence="18">The sequence shown here is derived from an EMBL/GenBank/DDBJ whole genome shotgun (WGS) entry which is preliminary data.</text>
</comment>
<feature type="compositionally biased region" description="Gly residues" evidence="16">
    <location>
        <begin position="938"/>
        <end position="950"/>
    </location>
</feature>
<proteinExistence type="inferred from homology"/>
<evidence type="ECO:0000256" key="11">
    <source>
        <dbReference type="ARBA" id="ARBA00022843"/>
    </source>
</evidence>
<keyword evidence="19" id="KW-1185">Reference proteome</keyword>
<dbReference type="GO" id="GO:0003677">
    <property type="term" value="F:DNA binding"/>
    <property type="evidence" value="ECO:0007669"/>
    <property type="project" value="UniProtKB-KW"/>
</dbReference>
<name>A0AAD9YW93_9LECA</name>
<dbReference type="Proteomes" id="UP001276659">
    <property type="component" value="Unassembled WGS sequence"/>
</dbReference>
<feature type="domain" description="CUE" evidence="17">
    <location>
        <begin position="62"/>
        <end position="105"/>
    </location>
</feature>
<dbReference type="InterPro" id="IPR003892">
    <property type="entry name" value="CUE"/>
</dbReference>
<dbReference type="GO" id="GO:0000781">
    <property type="term" value="C:chromosome, telomeric region"/>
    <property type="evidence" value="ECO:0007669"/>
    <property type="project" value="UniProtKB-SubCell"/>
</dbReference>
<feature type="compositionally biased region" description="Polar residues" evidence="16">
    <location>
        <begin position="514"/>
        <end position="523"/>
    </location>
</feature>
<feature type="compositionally biased region" description="Pro residues" evidence="16">
    <location>
        <begin position="259"/>
        <end position="271"/>
    </location>
</feature>
<evidence type="ECO:0000256" key="8">
    <source>
        <dbReference type="ARBA" id="ARBA00022553"/>
    </source>
</evidence>
<evidence type="ECO:0000256" key="1">
    <source>
        <dbReference type="ARBA" id="ARBA00004123"/>
    </source>
</evidence>
<evidence type="ECO:0000256" key="12">
    <source>
        <dbReference type="ARBA" id="ARBA00022895"/>
    </source>
</evidence>
<keyword evidence="12" id="KW-0779">Telomere</keyword>
<evidence type="ECO:0000313" key="19">
    <source>
        <dbReference type="Proteomes" id="UP001276659"/>
    </source>
</evidence>
<gene>
    <name evidence="18" type="ORF">OEA41_010345</name>
</gene>
<evidence type="ECO:0000313" key="18">
    <source>
        <dbReference type="EMBL" id="KAK3167219.1"/>
    </source>
</evidence>
<evidence type="ECO:0000256" key="14">
    <source>
        <dbReference type="ARBA" id="ARBA00023204"/>
    </source>
</evidence>
<evidence type="ECO:0000256" key="4">
    <source>
        <dbReference type="ARBA" id="ARBA00005491"/>
    </source>
</evidence>
<feature type="region of interest" description="Disordered" evidence="16">
    <location>
        <begin position="98"/>
        <end position="395"/>
    </location>
</feature>
<feature type="compositionally biased region" description="Low complexity" evidence="16">
    <location>
        <begin position="673"/>
        <end position="701"/>
    </location>
</feature>
<dbReference type="GO" id="GO:0005737">
    <property type="term" value="C:cytoplasm"/>
    <property type="evidence" value="ECO:0007669"/>
    <property type="project" value="UniProtKB-SubCell"/>
</dbReference>
<comment type="similarity">
    <text evidence="4">Belongs to the DEF1 family.</text>
</comment>
<feature type="compositionally biased region" description="Low complexity" evidence="16">
    <location>
        <begin position="927"/>
        <end position="937"/>
    </location>
</feature>
<dbReference type="GO" id="GO:0005634">
    <property type="term" value="C:nucleus"/>
    <property type="evidence" value="ECO:0007669"/>
    <property type="project" value="UniProtKB-SubCell"/>
</dbReference>
<keyword evidence="10" id="KW-0833">Ubl conjugation pathway</keyword>
<dbReference type="InterPro" id="IPR009060">
    <property type="entry name" value="UBA-like_sf"/>
</dbReference>
<evidence type="ECO:0000256" key="10">
    <source>
        <dbReference type="ARBA" id="ARBA00022786"/>
    </source>
</evidence>
<sequence length="988" mass="102236">MSEVKSRPSGPRGRGSTRGGRGGFSSRGGRGGSRQTNGNKPDIAAETPSYKDEGEIGELKKSYAASINTVKEMFPDWTGEDIAFALQETDGDLAATIERISEGNISQWGEVKKKTKDRSQSKAKDPAGAPTDAPSTSSRGGRGRGGFEGTRGGRGRGSDRGRAAARGGRGGLTNGARGSPAAKIDETPAVDNSTLDTPAIETATGGWDSGNTESTNLDSSWEHVSADAVPAPAAEAEPPKPSSKPDGTRSWASMFSKPAPAPAPAKVPKPAPSHEAPVEPPVAATSIPAATDMVGLPPPPMDEISEIPNTPPASDVASTDPPANITPSKDELTETNLEQVEDTSGPPLSATAASTVASTIDPQSAAGIGNQQQSSRPPLGGFATSAYKATGMPGIAGRSASYQRKILEQQEAVVMPGKHAVDRAAVQFGSMGLNGTTEDVDVDSDREDAETRAQPPQHSPIAPRAALPPAPQQQAPQAPIDAHPTPRQAPGLPPLNQQSSMPSQALPGEPGAPSQPSQPNYPYNNRYGPQAGQQELSAPAQKAYEPFGQQMQQSQYDGYPASQAQSQPPSQAQAQQGGYSSAANDMSSYYTSDNQRNAYQNSYYGNYGQPSQQNPQDTAASQQRGGSAFVSSAPEQSSQYPTSGAQPQPQNRYGQTTEAQASGNSTPNPSLAGQQQPNQPHQMLQQQTQGQAGGQHYPYGHPYHYPSQYYSYMNQVSNHPYGRERPMFDDVRRYDDQYLTQNTQFGYGGGQGGYGGGPFGGAGGKQGMYGQAHQGYGMNPQTSYDQHSSSPANAGAFGQQSASGRDSAATGGLGNYARSGSAQPSDNQQYSGSGANNHGSAPDVFGRSSSGYPGQNSGLGSAMGQQGGNEDSLRGYNDSSKVPGGPSPALGQPGGRPGSAANVPGQPGLPPPQGQNQGQQGYGGYMGHQMHGQQGSQYGAGPGGLGGHHQYGGQNHQAGGYGGYGAGYSTSSYGNSNRGGWSAANYGH</sequence>
<evidence type="ECO:0000256" key="9">
    <source>
        <dbReference type="ARBA" id="ARBA00022763"/>
    </source>
</evidence>
<dbReference type="GO" id="GO:0043130">
    <property type="term" value="F:ubiquitin binding"/>
    <property type="evidence" value="ECO:0007669"/>
    <property type="project" value="InterPro"/>
</dbReference>
<evidence type="ECO:0000256" key="16">
    <source>
        <dbReference type="SAM" id="MobiDB-lite"/>
    </source>
</evidence>
<feature type="compositionally biased region" description="Low complexity" evidence="16">
    <location>
        <begin position="226"/>
        <end position="236"/>
    </location>
</feature>
<dbReference type="PANTHER" id="PTHR16308:SF13">
    <property type="entry name" value="PROTEIN LINGERER"/>
    <property type="match status" value="1"/>
</dbReference>
<dbReference type="PANTHER" id="PTHR16308">
    <property type="entry name" value="UBIQUITIN ASSOCIATED PROTEIN 2-LIKE/LINGERER"/>
    <property type="match status" value="1"/>
</dbReference>
<keyword evidence="13" id="KW-0238">DNA-binding</keyword>
<dbReference type="EMBL" id="JASNWA010000011">
    <property type="protein sequence ID" value="KAK3167219.1"/>
    <property type="molecule type" value="Genomic_DNA"/>
</dbReference>
<keyword evidence="7" id="KW-0963">Cytoplasm</keyword>
<feature type="region of interest" description="Disordered" evidence="16">
    <location>
        <begin position="772"/>
        <end position="965"/>
    </location>
</feature>
<keyword evidence="6" id="KW-0158">Chromosome</keyword>
<evidence type="ECO:0000259" key="17">
    <source>
        <dbReference type="PROSITE" id="PS51140"/>
    </source>
</evidence>
<dbReference type="Pfam" id="PF02845">
    <property type="entry name" value="CUE"/>
    <property type="match status" value="1"/>
</dbReference>
<feature type="compositionally biased region" description="Polar residues" evidence="16">
    <location>
        <begin position="847"/>
        <end position="859"/>
    </location>
</feature>
<dbReference type="SUPFAM" id="SSF46934">
    <property type="entry name" value="UBA-like"/>
    <property type="match status" value="1"/>
</dbReference>
<dbReference type="InterPro" id="IPR051833">
    <property type="entry name" value="TC-DDR_regulator"/>
</dbReference>
<dbReference type="CDD" id="cd14368">
    <property type="entry name" value="CUE_DEF1_like"/>
    <property type="match status" value="1"/>
</dbReference>
<dbReference type="Gene3D" id="1.10.8.10">
    <property type="entry name" value="DNA helicase RuvA subunit, C-terminal domain"/>
    <property type="match status" value="1"/>
</dbReference>
<evidence type="ECO:0000256" key="3">
    <source>
        <dbReference type="ARBA" id="ARBA00004574"/>
    </source>
</evidence>
<feature type="region of interest" description="Disordered" evidence="16">
    <location>
        <begin position="428"/>
        <end position="701"/>
    </location>
</feature>
<dbReference type="PROSITE" id="PS51140">
    <property type="entry name" value="CUE"/>
    <property type="match status" value="1"/>
</dbReference>
<evidence type="ECO:0000256" key="13">
    <source>
        <dbReference type="ARBA" id="ARBA00023125"/>
    </source>
</evidence>
<comment type="subcellular location">
    <subcellularLocation>
        <location evidence="3">Chromosome</location>
        <location evidence="3">Telomere</location>
    </subcellularLocation>
    <subcellularLocation>
        <location evidence="2">Cytoplasm</location>
    </subcellularLocation>
    <subcellularLocation>
        <location evidence="1">Nucleus</location>
    </subcellularLocation>
</comment>
<keyword evidence="8" id="KW-0597">Phosphoprotein</keyword>
<keyword evidence="14" id="KW-0234">DNA repair</keyword>
<dbReference type="InterPro" id="IPR041803">
    <property type="entry name" value="DEF1_CUE"/>
</dbReference>
<keyword evidence="11" id="KW-0832">Ubl conjugation</keyword>
<reference evidence="18" key="1">
    <citation type="submission" date="2022-11" db="EMBL/GenBank/DDBJ databases">
        <title>Chromosomal genome sequence assembly and mating type (MAT) locus characterization of the leprose asexual lichenized fungus Lepraria neglecta (Nyl.) Erichsen.</title>
        <authorList>
            <person name="Allen J.L."/>
            <person name="Pfeffer B."/>
        </authorList>
    </citation>
    <scope>NUCLEOTIDE SEQUENCE</scope>
    <source>
        <strain evidence="18">Allen 5258</strain>
    </source>
</reference>
<evidence type="ECO:0000256" key="15">
    <source>
        <dbReference type="ARBA" id="ARBA00023242"/>
    </source>
</evidence>
<feature type="region of interest" description="Disordered" evidence="16">
    <location>
        <begin position="1"/>
        <end position="53"/>
    </location>
</feature>
<feature type="compositionally biased region" description="Gly residues" evidence="16">
    <location>
        <begin position="143"/>
        <end position="152"/>
    </location>
</feature>
<feature type="compositionally biased region" description="Low complexity" evidence="16">
    <location>
        <begin position="558"/>
        <end position="583"/>
    </location>
</feature>
<feature type="compositionally biased region" description="Gly residues" evidence="16">
    <location>
        <begin position="12"/>
        <end position="32"/>
    </location>
</feature>
<feature type="compositionally biased region" description="Low complexity" evidence="16">
    <location>
        <begin position="472"/>
        <end position="482"/>
    </location>
</feature>
<keyword evidence="9" id="KW-0227">DNA damage</keyword>
<feature type="compositionally biased region" description="Polar residues" evidence="16">
    <location>
        <begin position="209"/>
        <end position="219"/>
    </location>
</feature>
<organism evidence="18 19">
    <name type="scientific">Lepraria neglecta</name>
    <dbReference type="NCBI Taxonomy" id="209136"/>
    <lineage>
        <taxon>Eukaryota</taxon>
        <taxon>Fungi</taxon>
        <taxon>Dikarya</taxon>
        <taxon>Ascomycota</taxon>
        <taxon>Pezizomycotina</taxon>
        <taxon>Lecanoromycetes</taxon>
        <taxon>OSLEUM clade</taxon>
        <taxon>Lecanoromycetidae</taxon>
        <taxon>Lecanorales</taxon>
        <taxon>Lecanorineae</taxon>
        <taxon>Stereocaulaceae</taxon>
        <taxon>Lepraria</taxon>
    </lineage>
</organism>
<feature type="compositionally biased region" description="Polar residues" evidence="16">
    <location>
        <begin position="584"/>
        <end position="672"/>
    </location>
</feature>
<protein>
    <recommendedName>
        <fullName evidence="5">RNA polymerase II degradation factor 1</fullName>
    </recommendedName>
</protein>
<evidence type="ECO:0000256" key="5">
    <source>
        <dbReference type="ARBA" id="ARBA00020536"/>
    </source>
</evidence>
<evidence type="ECO:0000256" key="7">
    <source>
        <dbReference type="ARBA" id="ARBA00022490"/>
    </source>
</evidence>
<evidence type="ECO:0000256" key="2">
    <source>
        <dbReference type="ARBA" id="ARBA00004496"/>
    </source>
</evidence>